<dbReference type="RefSeq" id="WP_015160120.1">
    <property type="nucleotide sequence ID" value="NC_019697.1"/>
</dbReference>
<evidence type="ECO:0000313" key="2">
    <source>
        <dbReference type="Proteomes" id="UP000010366"/>
    </source>
</evidence>
<dbReference type="HOGENOM" id="CLU_3023668_0_0_3"/>
<proteinExistence type="predicted"/>
<sequence length="55" mass="6372">MMKWANKYLSSIVGGQKLEREESTCYRDRTLKYGYGEMLLALGFISQNGKIDSYK</sequence>
<reference evidence="1 2" key="1">
    <citation type="submission" date="2012-05" db="EMBL/GenBank/DDBJ databases">
        <title>Finished chromosome of genome of Chamaesiphon sp. PCC 6605.</title>
        <authorList>
            <consortium name="US DOE Joint Genome Institute"/>
            <person name="Gugger M."/>
            <person name="Coursin T."/>
            <person name="Rippka R."/>
            <person name="Tandeau De Marsac N."/>
            <person name="Huntemann M."/>
            <person name="Wei C.-L."/>
            <person name="Han J."/>
            <person name="Detter J.C."/>
            <person name="Han C."/>
            <person name="Tapia R."/>
            <person name="Chen A."/>
            <person name="Kyrpides N."/>
            <person name="Mavromatis K."/>
            <person name="Markowitz V."/>
            <person name="Szeto E."/>
            <person name="Ivanova N."/>
            <person name="Pagani I."/>
            <person name="Pati A."/>
            <person name="Goodwin L."/>
            <person name="Nordberg H.P."/>
            <person name="Cantor M.N."/>
            <person name="Hua S.X."/>
            <person name="Woyke T."/>
            <person name="Kerfeld C.A."/>
        </authorList>
    </citation>
    <scope>NUCLEOTIDE SEQUENCE [LARGE SCALE GENOMIC DNA]</scope>
    <source>
        <strain evidence="2">ATCC 27169 / PCC 6605</strain>
    </source>
</reference>
<dbReference type="AlphaFoldDB" id="K9UHQ0"/>
<organism evidence="1 2">
    <name type="scientific">Chamaesiphon minutus (strain ATCC 27169 / PCC 6605)</name>
    <dbReference type="NCBI Taxonomy" id="1173020"/>
    <lineage>
        <taxon>Bacteria</taxon>
        <taxon>Bacillati</taxon>
        <taxon>Cyanobacteriota</taxon>
        <taxon>Cyanophyceae</taxon>
        <taxon>Gomontiellales</taxon>
        <taxon>Chamaesiphonaceae</taxon>
        <taxon>Chamaesiphon</taxon>
    </lineage>
</organism>
<dbReference type="KEGG" id="cmp:Cha6605_2944"/>
<evidence type="ECO:0000313" key="1">
    <source>
        <dbReference type="EMBL" id="AFY93976.1"/>
    </source>
</evidence>
<gene>
    <name evidence="1" type="ORF">Cha6605_2944</name>
</gene>
<dbReference type="Proteomes" id="UP000010366">
    <property type="component" value="Chromosome"/>
</dbReference>
<dbReference type="EMBL" id="CP003600">
    <property type="protein sequence ID" value="AFY93976.1"/>
    <property type="molecule type" value="Genomic_DNA"/>
</dbReference>
<keyword evidence="2" id="KW-1185">Reference proteome</keyword>
<name>K9UHQ0_CHAP6</name>
<dbReference type="STRING" id="1173020.Cha6605_2944"/>
<accession>K9UHQ0</accession>
<protein>
    <submittedName>
        <fullName evidence="1">Uncharacterized protein</fullName>
    </submittedName>
</protein>